<evidence type="ECO:0000256" key="1">
    <source>
        <dbReference type="ARBA" id="ARBA00004651"/>
    </source>
</evidence>
<feature type="domain" description="Type II secretion system protein GspF" evidence="7">
    <location>
        <begin position="439"/>
        <end position="565"/>
    </location>
</feature>
<dbReference type="GeneID" id="10394361"/>
<gene>
    <name evidence="8" type="ordered locus">Arcve_1241</name>
</gene>
<dbReference type="STRING" id="693661.Arcve_1241"/>
<evidence type="ECO:0000313" key="9">
    <source>
        <dbReference type="Proteomes" id="UP000008136"/>
    </source>
</evidence>
<feature type="transmembrane region" description="Helical" evidence="6">
    <location>
        <begin position="55"/>
        <end position="78"/>
    </location>
</feature>
<dbReference type="KEGG" id="ave:Arcve_1241"/>
<dbReference type="PANTHER" id="PTHR35402">
    <property type="entry name" value="INTEGRAL MEMBRANE PROTEIN-RELATED"/>
    <property type="match status" value="1"/>
</dbReference>
<dbReference type="GO" id="GO:0005886">
    <property type="term" value="C:plasma membrane"/>
    <property type="evidence" value="ECO:0007669"/>
    <property type="project" value="UniProtKB-SubCell"/>
</dbReference>
<feature type="transmembrane region" description="Helical" evidence="6">
    <location>
        <begin position="406"/>
        <end position="424"/>
    </location>
</feature>
<dbReference type="EMBL" id="CP002588">
    <property type="protein sequence ID" value="AEA47248.1"/>
    <property type="molecule type" value="Genomic_DNA"/>
</dbReference>
<feature type="transmembrane region" description="Helical" evidence="6">
    <location>
        <begin position="369"/>
        <end position="386"/>
    </location>
</feature>
<keyword evidence="9" id="KW-1185">Reference proteome</keyword>
<organism evidence="8 9">
    <name type="scientific">Archaeoglobus veneficus (strain DSM 11195 / SNP6)</name>
    <dbReference type="NCBI Taxonomy" id="693661"/>
    <lineage>
        <taxon>Archaea</taxon>
        <taxon>Methanobacteriati</taxon>
        <taxon>Methanobacteriota</taxon>
        <taxon>Archaeoglobi</taxon>
        <taxon>Archaeoglobales</taxon>
        <taxon>Archaeoglobaceae</taxon>
        <taxon>Archaeoglobus</taxon>
    </lineage>
</organism>
<comment type="subcellular location">
    <subcellularLocation>
        <location evidence="1">Cell membrane</location>
        <topology evidence="1">Multi-pass membrane protein</topology>
    </subcellularLocation>
</comment>
<feature type="domain" description="Type II secretion system protein GspF" evidence="7">
    <location>
        <begin position="146"/>
        <end position="274"/>
    </location>
</feature>
<dbReference type="InterPro" id="IPR018076">
    <property type="entry name" value="T2SS_GspF_dom"/>
</dbReference>
<dbReference type="HOGENOM" id="CLU_017646_1_1_2"/>
<dbReference type="Gene3D" id="1.20.81.30">
    <property type="entry name" value="Type II secretion system (T2SS), domain F"/>
    <property type="match status" value="1"/>
</dbReference>
<dbReference type="PANTHER" id="PTHR35402:SF1">
    <property type="entry name" value="TYPE II SECRETION SYSTEM PROTEIN GSPF DOMAIN-CONTAINING PROTEIN"/>
    <property type="match status" value="1"/>
</dbReference>
<accession>F2KMX2</accession>
<dbReference type="RefSeq" id="WP_013683910.1">
    <property type="nucleotide sequence ID" value="NC_015320.1"/>
</dbReference>
<evidence type="ECO:0000259" key="7">
    <source>
        <dbReference type="Pfam" id="PF00482"/>
    </source>
</evidence>
<feature type="transmembrane region" description="Helical" evidence="6">
    <location>
        <begin position="288"/>
        <end position="311"/>
    </location>
</feature>
<evidence type="ECO:0000256" key="6">
    <source>
        <dbReference type="SAM" id="Phobius"/>
    </source>
</evidence>
<dbReference type="OrthoDB" id="12374at2157"/>
<feature type="transmembrane region" description="Helical" evidence="6">
    <location>
        <begin position="260"/>
        <end position="282"/>
    </location>
</feature>
<keyword evidence="5 6" id="KW-0472">Membrane</keyword>
<keyword evidence="3 6" id="KW-0812">Transmembrane</keyword>
<dbReference type="AlphaFoldDB" id="F2KMX2"/>
<feature type="transmembrane region" description="Helical" evidence="6">
    <location>
        <begin position="543"/>
        <end position="564"/>
    </location>
</feature>
<evidence type="ECO:0000256" key="4">
    <source>
        <dbReference type="ARBA" id="ARBA00022989"/>
    </source>
</evidence>
<reference evidence="8 9" key="1">
    <citation type="submission" date="2011-03" db="EMBL/GenBank/DDBJ databases">
        <title>The complete genome of Archaeoglobus veneficus SNP6.</title>
        <authorList>
            <consortium name="US DOE Joint Genome Institute (JGI-PGF)"/>
            <person name="Lucas S."/>
            <person name="Copeland A."/>
            <person name="Lapidus A."/>
            <person name="Bruce D."/>
            <person name="Goodwin L."/>
            <person name="Pitluck S."/>
            <person name="Kyrpides N."/>
            <person name="Mavromatis K."/>
            <person name="Pagani I."/>
            <person name="Ivanova N."/>
            <person name="Mikhailova N."/>
            <person name="Lu M."/>
            <person name="Detter J.C."/>
            <person name="Tapia R."/>
            <person name="Han C."/>
            <person name="Land M."/>
            <person name="Hauser L."/>
            <person name="Markowitz V."/>
            <person name="Cheng J.-F."/>
            <person name="Hugenholtz P."/>
            <person name="Woyke T."/>
            <person name="Wu D."/>
            <person name="Spring S."/>
            <person name="Brambilla E."/>
            <person name="Klenk H.-P."/>
            <person name="Eisen J.A."/>
        </authorList>
    </citation>
    <scope>NUCLEOTIDE SEQUENCE [LARGE SCALE GENOMIC DNA]</scope>
    <source>
        <strain>SNP6</strain>
    </source>
</reference>
<name>F2KMX2_ARCVS</name>
<feature type="transmembrane region" description="Helical" evidence="6">
    <location>
        <begin position="98"/>
        <end position="126"/>
    </location>
</feature>
<keyword evidence="4 6" id="KW-1133">Transmembrane helix</keyword>
<keyword evidence="2" id="KW-1003">Cell membrane</keyword>
<feature type="transmembrane region" description="Helical" evidence="6">
    <location>
        <begin position="601"/>
        <end position="620"/>
    </location>
</feature>
<evidence type="ECO:0000313" key="8">
    <source>
        <dbReference type="EMBL" id="AEA47248.1"/>
    </source>
</evidence>
<evidence type="ECO:0000256" key="2">
    <source>
        <dbReference type="ARBA" id="ARBA00022475"/>
    </source>
</evidence>
<dbReference type="Proteomes" id="UP000008136">
    <property type="component" value="Chromosome"/>
</dbReference>
<proteinExistence type="predicted"/>
<dbReference type="InterPro" id="IPR056569">
    <property type="entry name" value="ArlJ-like"/>
</dbReference>
<dbReference type="Pfam" id="PF00482">
    <property type="entry name" value="T2SSF"/>
    <property type="match status" value="2"/>
</dbReference>
<evidence type="ECO:0000256" key="3">
    <source>
        <dbReference type="ARBA" id="ARBA00022692"/>
    </source>
</evidence>
<feature type="transmembrane region" description="Helical" evidence="6">
    <location>
        <begin position="627"/>
        <end position="646"/>
    </location>
</feature>
<dbReference type="InterPro" id="IPR042094">
    <property type="entry name" value="T2SS_GspF_sf"/>
</dbReference>
<evidence type="ECO:0000256" key="5">
    <source>
        <dbReference type="ARBA" id="ARBA00023136"/>
    </source>
</evidence>
<sequence>MFKEANMFTYLGYKLFGESIRKNVQKYYDLEKQLRQAMISMPPEMYIATARMVSLIFAVVGAILGLIISYIVIFFIGLPEVIFPIALPEPIYSFWMNFRAFVFAALLCAMITVALYFAGYFMFTIYPSTVISDRKSKIDRALPHAITFMYSLSRGGMNLIEIFRALSEYYEVYSEVSREAARILRDMEVLGKDLRTALADAVELSPSENFKEFLHGLITIIDSGGDITKYLEDRADFYLERARQDQKNFLEFLGLMAESYITAFVAGPLFLIIIQTVMVVMGQGDETTLYAVIYLVIPIGSFFFAMVIKLLTPTEEGEPPKLREKYTYLRRKVEEREFSDQIKELRKRINSWKFRKALRHPLDPIKRRPMYVFIFSIPAGLAFMFYGFSRYQFSPDIQWLFKVDDYIFLSLVIILAPFVVFYEAGRKKAKRTLRLTPIFLNKLASANESGMPIYRAIAMIAKTDTTPLKKEIQKIKSDLDWGISLNDALIRFANRLRVFELSRTITLLNEALKSTGNVTEVLMISAKDASNAELLRRERLSNMFMYVIIIYISFFVFIGIVYIITTTFLSTLAESAAKVAESGGTGMTMLRGIDVTTYKNVFMHAAVFQGLFAGLVAGVMGEGSLSAGVKHSLLMLVLAYVLFTVLI</sequence>
<dbReference type="eggNOG" id="arCOG01808">
    <property type="taxonomic scope" value="Archaea"/>
</dbReference>
<protein>
    <submittedName>
        <fullName evidence="8">Type II secretion system F domain protein</fullName>
    </submittedName>
</protein>